<dbReference type="Gene3D" id="3.20.20.10">
    <property type="entry name" value="Alanine racemase"/>
    <property type="match status" value="1"/>
</dbReference>
<keyword evidence="8 12" id="KW-0663">Pyridoxal phosphate</keyword>
<accession>A0AAV6IDL2</accession>
<evidence type="ECO:0000256" key="4">
    <source>
        <dbReference type="ARBA" id="ARBA00008357"/>
    </source>
</evidence>
<dbReference type="GO" id="GO:0008792">
    <property type="term" value="F:arginine decarboxylase activity"/>
    <property type="evidence" value="ECO:0007669"/>
    <property type="project" value="UniProtKB-EC"/>
</dbReference>
<evidence type="ECO:0000256" key="5">
    <source>
        <dbReference type="ARBA" id="ARBA00012426"/>
    </source>
</evidence>
<feature type="active site" description="Proton donor" evidence="12">
    <location>
        <position position="550"/>
    </location>
</feature>
<dbReference type="PANTHER" id="PTHR43295:SF1">
    <property type="entry name" value="ARGININE DECARBOXYLASE 1, CHLOROPLASTIC-RELATED"/>
    <property type="match status" value="1"/>
</dbReference>
<dbReference type="Gene3D" id="3.10.330.10">
    <property type="match status" value="1"/>
</dbReference>
<evidence type="ECO:0000256" key="13">
    <source>
        <dbReference type="RuleBase" id="RU003740"/>
    </source>
</evidence>
<dbReference type="Gene3D" id="2.40.40.50">
    <property type="entry name" value="Ubiquitin fusion degradation protein UFD1, N-terminal domain"/>
    <property type="match status" value="1"/>
</dbReference>
<dbReference type="InterPro" id="IPR042299">
    <property type="entry name" value="Ufd1-like_Nn"/>
</dbReference>
<evidence type="ECO:0000256" key="2">
    <source>
        <dbReference type="ARBA" id="ARBA00001946"/>
    </source>
</evidence>
<dbReference type="InterPro" id="IPR022657">
    <property type="entry name" value="De-COase2_CS"/>
</dbReference>
<comment type="cofactor">
    <cofactor evidence="1 12 13">
        <name>pyridoxal 5'-phosphate</name>
        <dbReference type="ChEBI" id="CHEBI:597326"/>
    </cofactor>
</comment>
<dbReference type="InterPro" id="IPR055417">
    <property type="entry name" value="UFD1_N1"/>
</dbReference>
<evidence type="ECO:0000259" key="15">
    <source>
        <dbReference type="Pfam" id="PF02784"/>
    </source>
</evidence>
<keyword evidence="9 13" id="KW-0745">Spermidine biosynthesis</keyword>
<dbReference type="PANTHER" id="PTHR43295">
    <property type="entry name" value="ARGININE DECARBOXYLASE"/>
    <property type="match status" value="1"/>
</dbReference>
<gene>
    <name evidence="18" type="ORF">RHGRI_032861</name>
</gene>
<dbReference type="GO" id="GO:0009409">
    <property type="term" value="P:response to cold"/>
    <property type="evidence" value="ECO:0007669"/>
    <property type="project" value="UniProtKB-ARBA"/>
</dbReference>
<comment type="caution">
    <text evidence="18">The sequence shown here is derived from an EMBL/GenBank/DDBJ whole genome shotgun (WGS) entry which is preliminary data.</text>
</comment>
<keyword evidence="6 13" id="KW-0210">Decarboxylase</keyword>
<dbReference type="PROSITE" id="PS00878">
    <property type="entry name" value="ODR_DC_2_1"/>
    <property type="match status" value="1"/>
</dbReference>
<proteinExistence type="inferred from homology"/>
<feature type="compositionally biased region" description="Low complexity" evidence="14">
    <location>
        <begin position="999"/>
        <end position="1013"/>
    </location>
</feature>
<dbReference type="AlphaFoldDB" id="A0AAV6IDL2"/>
<evidence type="ECO:0000259" key="17">
    <source>
        <dbReference type="Pfam" id="PF24842"/>
    </source>
</evidence>
<evidence type="ECO:0000259" key="16">
    <source>
        <dbReference type="Pfam" id="PF03152"/>
    </source>
</evidence>
<dbReference type="InterPro" id="IPR029066">
    <property type="entry name" value="PLP-binding_barrel"/>
</dbReference>
<dbReference type="GO" id="GO:0008295">
    <property type="term" value="P:spermidine biosynthetic process"/>
    <property type="evidence" value="ECO:0007669"/>
    <property type="project" value="UniProtKB-KW"/>
</dbReference>
<evidence type="ECO:0000256" key="11">
    <source>
        <dbReference type="ARBA" id="ARBA00049309"/>
    </source>
</evidence>
<reference evidence="18" key="1">
    <citation type="submission" date="2020-08" db="EMBL/GenBank/DDBJ databases">
        <title>Plant Genome Project.</title>
        <authorList>
            <person name="Zhang R.-G."/>
        </authorList>
    </citation>
    <scope>NUCLEOTIDE SEQUENCE</scope>
    <source>
        <strain evidence="18">WSP0</strain>
        <tissue evidence="18">Leaf</tissue>
    </source>
</reference>
<sequence length="1060" mass="114889">MPAVACFADAAVAPPPGYSFAWDNTPTSLPAPEPFSGVPPPANTTIAAVDSAVWSPSDSAALYKVDKWGAPYFAVNNSGDISVRPYGTATLPHQEIDLLKVVKKASDPDSSGGLGLQLPLLVRFPDILKNRLESLQSAFDLAIQSQGYDSHYQGVYPVKCNQDRFVVEDIVKFGSGFRFGLEAGSKPELLLAMSCLCNGSAEALLVCNGFKDAEYISLALIGRKLSLKTVIVLEQEEELDLVIDMSRKLAVRPVIGLRAKLRTKHSGHFGSTSGEKGKFGLTTTQILRVVKKLKKFGMLDCLQLLHFHIGSQIPTTALLADGVGEAAQLYCELVRLGASMKVIDIGGGLGIDYDGSKSADSDISVSYSLDEYATAVVKAVSFVCGRKQIKHPVICSESGRAIVSHHSILVFEAVSATSRDAPVMSQLTLQYFAEGLAEEAHADYRNLSAAAIRGENETCLIYADQLKQRCVEQFKEGNIGIEQLAAVDGLCDFVSKAAGAADPVRTYNVNLSVFTSIPDFWGIEQLFPIVPIHKLDQRPGARGILSDLTCDSDGKIDKFIGGESSLPLHDLEGSGGYYLGMFLGGAYQEALGGVHNLFGGPSVVRVSQSDGPHSFAVTRAVPGPSCGDVLRVMQHEPELMFEMLKHRIEEFVQSNEDGLALANGIASSFHNMPYLVAGSSSCCLTAAANGGNGYYYCNGDEYGGGADSAAAAGEDEQWTYCFGDEQDVKKQDKYLLHFMMEKVGTELRKLITWLDNPDTGAMPQIENGDKIIMPPSALDRLASLHIDYPMLFELRNAATERVSHCGVLEFIAEEGMIYMPYWMMENLLLQEGDIVRVKNMTLPKGTYVKLQPHTKDFLDISNPKAIRTLKKMSVNNKQLMFLILPSCLETTLRNFSCLTTGDSIMVAYNNKKYYIDIIETKPSNAISIIETDCEVDFAPPLDYKEPEKPVATVPSGKALATGAGRRLDGKPLKYQPPPVSSSGSKEKQPSVANGGGQSSAGSSSQGSTRQTQGKLVFGSNVNRTKDPQKEPAKEPKQEQPPKKEEPKFQPFSGKKYSLKG</sequence>
<evidence type="ECO:0000256" key="6">
    <source>
        <dbReference type="ARBA" id="ARBA00022793"/>
    </source>
</evidence>
<keyword evidence="19" id="KW-1185">Reference proteome</keyword>
<feature type="modified residue" description="N6-(pyridoxal phosphate)lysine" evidence="12">
    <location>
        <position position="159"/>
    </location>
</feature>
<protein>
    <recommendedName>
        <fullName evidence="5 13">Arginine decarboxylase</fullName>
        <ecNumber evidence="5 13">4.1.1.19</ecNumber>
    </recommendedName>
</protein>
<dbReference type="PROSITE" id="PS00879">
    <property type="entry name" value="ODR_DC_2_2"/>
    <property type="match status" value="1"/>
</dbReference>
<feature type="domain" description="Ubiquitin fusion degradation protein UFD1 N-terminal subdomain 1" evidence="16">
    <location>
        <begin position="763"/>
        <end position="843"/>
    </location>
</feature>
<evidence type="ECO:0000256" key="1">
    <source>
        <dbReference type="ARBA" id="ARBA00001933"/>
    </source>
</evidence>
<name>A0AAV6IDL2_9ERIC</name>
<dbReference type="PRINTS" id="PR01179">
    <property type="entry name" value="ODADCRBXLASE"/>
</dbReference>
<dbReference type="FunFam" id="3.20.20.10:FF:000001">
    <property type="entry name" value="Biosynthetic arginine decarboxylase"/>
    <property type="match status" value="1"/>
</dbReference>
<feature type="domain" description="Ubiquitin fusion degradation protein UFD1 N-terminal subdomain 2" evidence="17">
    <location>
        <begin position="844"/>
        <end position="940"/>
    </location>
</feature>
<evidence type="ECO:0000256" key="9">
    <source>
        <dbReference type="ARBA" id="ARBA00023066"/>
    </source>
</evidence>
<evidence type="ECO:0000256" key="14">
    <source>
        <dbReference type="SAM" id="MobiDB-lite"/>
    </source>
</evidence>
<dbReference type="InterPro" id="IPR000183">
    <property type="entry name" value="Orn/DAP/Arg_de-COase"/>
</dbReference>
<feature type="domain" description="Orn/DAP/Arg decarboxylase 2 N-terminal" evidence="15">
    <location>
        <begin position="151"/>
        <end position="404"/>
    </location>
</feature>
<dbReference type="InterPro" id="IPR009006">
    <property type="entry name" value="Ala_racemase/Decarboxylase_C"/>
</dbReference>
<dbReference type="GO" id="GO:0006527">
    <property type="term" value="P:L-arginine catabolic process"/>
    <property type="evidence" value="ECO:0007669"/>
    <property type="project" value="InterPro"/>
</dbReference>
<keyword evidence="7 13" id="KW-0460">Magnesium</keyword>
<dbReference type="InterPro" id="IPR002985">
    <property type="entry name" value="Arg_decrbxlase"/>
</dbReference>
<dbReference type="Pfam" id="PF02784">
    <property type="entry name" value="Orn_Arg_deC_N"/>
    <property type="match status" value="1"/>
</dbReference>
<dbReference type="SUPFAM" id="SSF51419">
    <property type="entry name" value="PLP-binding barrel"/>
    <property type="match status" value="1"/>
</dbReference>
<dbReference type="InterPro" id="IPR022644">
    <property type="entry name" value="De-COase2_N"/>
</dbReference>
<dbReference type="CDD" id="cd06830">
    <property type="entry name" value="PLPDE_III_ADC"/>
    <property type="match status" value="1"/>
</dbReference>
<dbReference type="EMBL" id="JACTNZ010000011">
    <property type="protein sequence ID" value="KAG5526741.1"/>
    <property type="molecule type" value="Genomic_DNA"/>
</dbReference>
<dbReference type="EC" id="4.1.1.19" evidence="5 13"/>
<evidence type="ECO:0000313" key="18">
    <source>
        <dbReference type="EMBL" id="KAG5526741.1"/>
    </source>
</evidence>
<dbReference type="NCBIfam" id="TIGR01273">
    <property type="entry name" value="speA"/>
    <property type="match status" value="1"/>
</dbReference>
<dbReference type="Pfam" id="PF03152">
    <property type="entry name" value="UFD1_N1"/>
    <property type="match status" value="1"/>
</dbReference>
<feature type="region of interest" description="Disordered" evidence="14">
    <location>
        <begin position="946"/>
        <end position="1060"/>
    </location>
</feature>
<dbReference type="InterPro" id="IPR022653">
    <property type="entry name" value="De-COase2_pyr-phos_BS"/>
</dbReference>
<dbReference type="Gene3D" id="2.40.37.10">
    <property type="entry name" value="Lyase, Ornithine Decarboxylase, Chain A, domain 1"/>
    <property type="match status" value="1"/>
</dbReference>
<dbReference type="NCBIfam" id="NF003763">
    <property type="entry name" value="PRK05354.1"/>
    <property type="match status" value="1"/>
</dbReference>
<comment type="cofactor">
    <cofactor evidence="2 13">
        <name>Mg(2+)</name>
        <dbReference type="ChEBI" id="CHEBI:18420"/>
    </cofactor>
</comment>
<dbReference type="Proteomes" id="UP000823749">
    <property type="component" value="Chromosome 11"/>
</dbReference>
<evidence type="ECO:0000256" key="7">
    <source>
        <dbReference type="ARBA" id="ARBA00022842"/>
    </source>
</evidence>
<organism evidence="18 19">
    <name type="scientific">Rhododendron griersonianum</name>
    <dbReference type="NCBI Taxonomy" id="479676"/>
    <lineage>
        <taxon>Eukaryota</taxon>
        <taxon>Viridiplantae</taxon>
        <taxon>Streptophyta</taxon>
        <taxon>Embryophyta</taxon>
        <taxon>Tracheophyta</taxon>
        <taxon>Spermatophyta</taxon>
        <taxon>Magnoliopsida</taxon>
        <taxon>eudicotyledons</taxon>
        <taxon>Gunneridae</taxon>
        <taxon>Pentapetalae</taxon>
        <taxon>asterids</taxon>
        <taxon>Ericales</taxon>
        <taxon>Ericaceae</taxon>
        <taxon>Ericoideae</taxon>
        <taxon>Rhodoreae</taxon>
        <taxon>Rhododendron</taxon>
    </lineage>
</organism>
<feature type="compositionally biased region" description="Basic and acidic residues" evidence="14">
    <location>
        <begin position="1023"/>
        <end position="1047"/>
    </location>
</feature>
<evidence type="ECO:0000256" key="3">
    <source>
        <dbReference type="ARBA" id="ARBA00004773"/>
    </source>
</evidence>
<dbReference type="Pfam" id="PF24842">
    <property type="entry name" value="UFD1_N2"/>
    <property type="match status" value="1"/>
</dbReference>
<evidence type="ECO:0000256" key="10">
    <source>
        <dbReference type="ARBA" id="ARBA00023239"/>
    </source>
</evidence>
<dbReference type="PRINTS" id="PR01180">
    <property type="entry name" value="ARGDCRBXLASE"/>
</dbReference>
<comment type="catalytic activity">
    <reaction evidence="11 13">
        <text>L-arginine + H(+) = agmatine + CO2</text>
        <dbReference type="Rhea" id="RHEA:17641"/>
        <dbReference type="ChEBI" id="CHEBI:15378"/>
        <dbReference type="ChEBI" id="CHEBI:16526"/>
        <dbReference type="ChEBI" id="CHEBI:32682"/>
        <dbReference type="ChEBI" id="CHEBI:58145"/>
        <dbReference type="EC" id="4.1.1.19"/>
    </reaction>
</comment>
<comment type="pathway">
    <text evidence="3 13">Amine and polyamine biosynthesis; agmatine biosynthesis; agmatine from L-arginine: step 1/1.</text>
</comment>
<dbReference type="Gene3D" id="1.20.58.930">
    <property type="match status" value="1"/>
</dbReference>
<dbReference type="InterPro" id="IPR055418">
    <property type="entry name" value="UFD1_N2"/>
</dbReference>
<comment type="similarity">
    <text evidence="4 13">Belongs to the Orn/Lys/Arg decarboxylase class-II family. SpeA subfamily.</text>
</comment>
<evidence type="ECO:0000256" key="12">
    <source>
        <dbReference type="PIRSR" id="PIRSR600183-50"/>
    </source>
</evidence>
<evidence type="ECO:0000256" key="8">
    <source>
        <dbReference type="ARBA" id="ARBA00022898"/>
    </source>
</evidence>
<keyword evidence="10 13" id="KW-0456">Lyase</keyword>
<evidence type="ECO:0000313" key="19">
    <source>
        <dbReference type="Proteomes" id="UP000823749"/>
    </source>
</evidence>